<evidence type="ECO:0000256" key="1">
    <source>
        <dbReference type="SAM" id="MobiDB-lite"/>
    </source>
</evidence>
<dbReference type="Proteomes" id="UP000838763">
    <property type="component" value="Unassembled WGS sequence"/>
</dbReference>
<dbReference type="EMBL" id="CALLCH030000016">
    <property type="protein sequence ID" value="CAI4217257.1"/>
    <property type="molecule type" value="Genomic_DNA"/>
</dbReference>
<keyword evidence="3" id="KW-1185">Reference proteome</keyword>
<organism evidence="2 3">
    <name type="scientific">Parascedosporium putredinis</name>
    <dbReference type="NCBI Taxonomy" id="1442378"/>
    <lineage>
        <taxon>Eukaryota</taxon>
        <taxon>Fungi</taxon>
        <taxon>Dikarya</taxon>
        <taxon>Ascomycota</taxon>
        <taxon>Pezizomycotina</taxon>
        <taxon>Sordariomycetes</taxon>
        <taxon>Hypocreomycetidae</taxon>
        <taxon>Microascales</taxon>
        <taxon>Microascaceae</taxon>
        <taxon>Parascedosporium</taxon>
    </lineage>
</organism>
<name>A0A9P1MDF2_9PEZI</name>
<reference evidence="2" key="1">
    <citation type="submission" date="2022-11" db="EMBL/GenBank/DDBJ databases">
        <authorList>
            <person name="Scott C."/>
            <person name="Bruce N."/>
        </authorList>
    </citation>
    <scope>NUCLEOTIDE SEQUENCE</scope>
</reference>
<proteinExistence type="predicted"/>
<accession>A0A9P1MDF2</accession>
<evidence type="ECO:0000313" key="3">
    <source>
        <dbReference type="Proteomes" id="UP000838763"/>
    </source>
</evidence>
<evidence type="ECO:0000313" key="2">
    <source>
        <dbReference type="EMBL" id="CAI4217257.1"/>
    </source>
</evidence>
<comment type="caution">
    <text evidence="2">The sequence shown here is derived from an EMBL/GenBank/DDBJ whole genome shotgun (WGS) entry which is preliminary data.</text>
</comment>
<gene>
    <name evidence="2" type="ORF">PPNO1_LOCUS6872</name>
</gene>
<feature type="region of interest" description="Disordered" evidence="1">
    <location>
        <begin position="1"/>
        <end position="58"/>
    </location>
</feature>
<sequence>MTGNIAAGFSPSQLPIRHQPTNYHDLDAHPPRRGPTDMSLPAPAIPHSEVPTPSMPTPVRAVHDGHGHGFYGHLFDNVGSLGSHTEPFPLLNESPLDCPGIAQGIS</sequence>
<protein>
    <submittedName>
        <fullName evidence="2">Uncharacterized protein</fullName>
    </submittedName>
</protein>
<dbReference type="AlphaFoldDB" id="A0A9P1MDF2"/>